<name>L1J6I9_GUITC</name>
<evidence type="ECO:0000313" key="3">
    <source>
        <dbReference type="EnsemblProtists" id="EKX44158"/>
    </source>
</evidence>
<proteinExistence type="predicted"/>
<dbReference type="GeneID" id="17300762"/>
<dbReference type="SUPFAM" id="SSF46689">
    <property type="entry name" value="Homeodomain-like"/>
    <property type="match status" value="1"/>
</dbReference>
<dbReference type="EMBL" id="JH993006">
    <property type="protein sequence ID" value="EKX44158.1"/>
    <property type="molecule type" value="Genomic_DNA"/>
</dbReference>
<sequence>IDCLFSFSTLPSPSILIKLLNIYRLTGQKMYKASIVSTAASHSYAADSSSWNYSLFEWVIAHDALTSLGQESSSPAPSKSCLSRRWTQVEHDRFLQALALFSLPSTASCKEGGKGLGLGRGVATKIADYVMTRTEAQVRSHAQKYFMQLKAMRDNDVMIDYENQYLVRHQLSCEDPRRRVSRT</sequence>
<accession>L1J6I9</accession>
<dbReference type="HOGENOM" id="CLU_1478799_0_0_1"/>
<dbReference type="Proteomes" id="UP000011087">
    <property type="component" value="Unassembled WGS sequence"/>
</dbReference>
<dbReference type="PANTHER" id="PTHR12802">
    <property type="entry name" value="SWI/SNF COMPLEX-RELATED"/>
    <property type="match status" value="1"/>
</dbReference>
<dbReference type="STRING" id="905079.L1J6I9"/>
<dbReference type="EnsemblProtists" id="EKX44158">
    <property type="protein sequence ID" value="EKX44158"/>
    <property type="gene ID" value="GUITHDRAFT_153078"/>
</dbReference>
<dbReference type="Gene3D" id="1.10.10.60">
    <property type="entry name" value="Homeodomain-like"/>
    <property type="match status" value="1"/>
</dbReference>
<dbReference type="KEGG" id="gtt:GUITHDRAFT_153078"/>
<protein>
    <submittedName>
        <fullName evidence="2 3">Uncharacterized protein</fullName>
    </submittedName>
</protein>
<keyword evidence="4" id="KW-1185">Reference proteome</keyword>
<keyword evidence="1" id="KW-0539">Nucleus</keyword>
<gene>
    <name evidence="2" type="ORF">GUITHDRAFT_153078</name>
</gene>
<organism evidence="2">
    <name type="scientific">Guillardia theta (strain CCMP2712)</name>
    <name type="common">Cryptophyte</name>
    <dbReference type="NCBI Taxonomy" id="905079"/>
    <lineage>
        <taxon>Eukaryota</taxon>
        <taxon>Cryptophyceae</taxon>
        <taxon>Pyrenomonadales</taxon>
        <taxon>Geminigeraceae</taxon>
        <taxon>Guillardia</taxon>
    </lineage>
</organism>
<reference evidence="2 4" key="1">
    <citation type="journal article" date="2012" name="Nature">
        <title>Algal genomes reveal evolutionary mosaicism and the fate of nucleomorphs.</title>
        <authorList>
            <consortium name="DOE Joint Genome Institute"/>
            <person name="Curtis B.A."/>
            <person name="Tanifuji G."/>
            <person name="Burki F."/>
            <person name="Gruber A."/>
            <person name="Irimia M."/>
            <person name="Maruyama S."/>
            <person name="Arias M.C."/>
            <person name="Ball S.G."/>
            <person name="Gile G.H."/>
            <person name="Hirakawa Y."/>
            <person name="Hopkins J.F."/>
            <person name="Kuo A."/>
            <person name="Rensing S.A."/>
            <person name="Schmutz J."/>
            <person name="Symeonidi A."/>
            <person name="Elias M."/>
            <person name="Eveleigh R.J."/>
            <person name="Herman E.K."/>
            <person name="Klute M.J."/>
            <person name="Nakayama T."/>
            <person name="Obornik M."/>
            <person name="Reyes-Prieto A."/>
            <person name="Armbrust E.V."/>
            <person name="Aves S.J."/>
            <person name="Beiko R.G."/>
            <person name="Coutinho P."/>
            <person name="Dacks J.B."/>
            <person name="Durnford D.G."/>
            <person name="Fast N.M."/>
            <person name="Green B.R."/>
            <person name="Grisdale C.J."/>
            <person name="Hempel F."/>
            <person name="Henrissat B."/>
            <person name="Hoppner M.P."/>
            <person name="Ishida K."/>
            <person name="Kim E."/>
            <person name="Koreny L."/>
            <person name="Kroth P.G."/>
            <person name="Liu Y."/>
            <person name="Malik S.B."/>
            <person name="Maier U.G."/>
            <person name="McRose D."/>
            <person name="Mock T."/>
            <person name="Neilson J.A."/>
            <person name="Onodera N.T."/>
            <person name="Poole A.M."/>
            <person name="Pritham E.J."/>
            <person name="Richards T.A."/>
            <person name="Rocap G."/>
            <person name="Roy S.W."/>
            <person name="Sarai C."/>
            <person name="Schaack S."/>
            <person name="Shirato S."/>
            <person name="Slamovits C.H."/>
            <person name="Spencer D.F."/>
            <person name="Suzuki S."/>
            <person name="Worden A.Z."/>
            <person name="Zauner S."/>
            <person name="Barry K."/>
            <person name="Bell C."/>
            <person name="Bharti A.K."/>
            <person name="Crow J.A."/>
            <person name="Grimwood J."/>
            <person name="Kramer R."/>
            <person name="Lindquist E."/>
            <person name="Lucas S."/>
            <person name="Salamov A."/>
            <person name="McFadden G.I."/>
            <person name="Lane C.E."/>
            <person name="Keeling P.J."/>
            <person name="Gray M.W."/>
            <person name="Grigoriev I.V."/>
            <person name="Archibald J.M."/>
        </authorList>
    </citation>
    <scope>NUCLEOTIDE SEQUENCE</scope>
    <source>
        <strain evidence="2 4">CCMP2712</strain>
    </source>
</reference>
<reference evidence="4" key="2">
    <citation type="submission" date="2012-11" db="EMBL/GenBank/DDBJ databases">
        <authorList>
            <person name="Kuo A."/>
            <person name="Curtis B.A."/>
            <person name="Tanifuji G."/>
            <person name="Burki F."/>
            <person name="Gruber A."/>
            <person name="Irimia M."/>
            <person name="Maruyama S."/>
            <person name="Arias M.C."/>
            <person name="Ball S.G."/>
            <person name="Gile G.H."/>
            <person name="Hirakawa Y."/>
            <person name="Hopkins J.F."/>
            <person name="Rensing S.A."/>
            <person name="Schmutz J."/>
            <person name="Symeonidi A."/>
            <person name="Elias M."/>
            <person name="Eveleigh R.J."/>
            <person name="Herman E.K."/>
            <person name="Klute M.J."/>
            <person name="Nakayama T."/>
            <person name="Obornik M."/>
            <person name="Reyes-Prieto A."/>
            <person name="Armbrust E.V."/>
            <person name="Aves S.J."/>
            <person name="Beiko R.G."/>
            <person name="Coutinho P."/>
            <person name="Dacks J.B."/>
            <person name="Durnford D.G."/>
            <person name="Fast N.M."/>
            <person name="Green B.R."/>
            <person name="Grisdale C."/>
            <person name="Hempe F."/>
            <person name="Henrissat B."/>
            <person name="Hoppner M.P."/>
            <person name="Ishida K.-I."/>
            <person name="Kim E."/>
            <person name="Koreny L."/>
            <person name="Kroth P.G."/>
            <person name="Liu Y."/>
            <person name="Malik S.-B."/>
            <person name="Maier U.G."/>
            <person name="McRose D."/>
            <person name="Mock T."/>
            <person name="Neilson J.A."/>
            <person name="Onodera N.T."/>
            <person name="Poole A.M."/>
            <person name="Pritham E.J."/>
            <person name="Richards T.A."/>
            <person name="Rocap G."/>
            <person name="Roy S.W."/>
            <person name="Sarai C."/>
            <person name="Schaack S."/>
            <person name="Shirato S."/>
            <person name="Slamovits C.H."/>
            <person name="Spencer D.F."/>
            <person name="Suzuki S."/>
            <person name="Worden A.Z."/>
            <person name="Zauner S."/>
            <person name="Barry K."/>
            <person name="Bell C."/>
            <person name="Bharti A.K."/>
            <person name="Crow J.A."/>
            <person name="Grimwood J."/>
            <person name="Kramer R."/>
            <person name="Lindquist E."/>
            <person name="Lucas S."/>
            <person name="Salamov A."/>
            <person name="McFadden G.I."/>
            <person name="Lane C.E."/>
            <person name="Keeling P.J."/>
            <person name="Gray M.W."/>
            <person name="Grigoriev I.V."/>
            <person name="Archibald J.M."/>
        </authorList>
    </citation>
    <scope>NUCLEOTIDE SEQUENCE</scope>
    <source>
        <strain evidence="4">CCMP2712</strain>
    </source>
</reference>
<reference evidence="3" key="3">
    <citation type="submission" date="2016-03" db="UniProtKB">
        <authorList>
            <consortium name="EnsemblProtists"/>
        </authorList>
    </citation>
    <scope>IDENTIFICATION</scope>
</reference>
<dbReference type="AlphaFoldDB" id="L1J6I9"/>
<evidence type="ECO:0000313" key="4">
    <source>
        <dbReference type="Proteomes" id="UP000011087"/>
    </source>
</evidence>
<evidence type="ECO:0000256" key="1">
    <source>
        <dbReference type="ARBA" id="ARBA00023242"/>
    </source>
</evidence>
<evidence type="ECO:0000313" key="2">
    <source>
        <dbReference type="EMBL" id="EKX44158.1"/>
    </source>
</evidence>
<dbReference type="PaxDb" id="55529-EKX44158"/>
<dbReference type="InterPro" id="IPR009057">
    <property type="entry name" value="Homeodomain-like_sf"/>
</dbReference>
<dbReference type="RefSeq" id="XP_005831138.1">
    <property type="nucleotide sequence ID" value="XM_005831081.1"/>
</dbReference>
<feature type="non-terminal residue" evidence="2">
    <location>
        <position position="1"/>
    </location>
</feature>